<protein>
    <recommendedName>
        <fullName evidence="1">Zinc knuckle CX2CX4HX4C domain-containing protein</fullName>
    </recommendedName>
</protein>
<comment type="caution">
    <text evidence="2">The sequence shown here is derived from an EMBL/GenBank/DDBJ whole genome shotgun (WGS) entry which is preliminary data.</text>
</comment>
<dbReference type="Pfam" id="PF14392">
    <property type="entry name" value="zf-CCHC_4"/>
    <property type="match status" value="1"/>
</dbReference>
<proteinExistence type="predicted"/>
<dbReference type="InterPro" id="IPR025836">
    <property type="entry name" value="Zn_knuckle_CX2CX4HX4C"/>
</dbReference>
<gene>
    <name evidence="2" type="ORF">IFM89_031487</name>
</gene>
<dbReference type="PANTHER" id="PTHR31286">
    <property type="entry name" value="GLYCINE-RICH CELL WALL STRUCTURAL PROTEIN 1.8-LIKE"/>
    <property type="match status" value="1"/>
</dbReference>
<reference evidence="2 3" key="1">
    <citation type="submission" date="2020-10" db="EMBL/GenBank/DDBJ databases">
        <title>The Coptis chinensis genome and diversification of protoberbering-type alkaloids.</title>
        <authorList>
            <person name="Wang B."/>
            <person name="Shu S."/>
            <person name="Song C."/>
            <person name="Liu Y."/>
        </authorList>
    </citation>
    <scope>NUCLEOTIDE SEQUENCE [LARGE SCALE GENOMIC DNA]</scope>
    <source>
        <strain evidence="2">HL-2020</strain>
        <tissue evidence="2">Leaf</tissue>
    </source>
</reference>
<evidence type="ECO:0000259" key="1">
    <source>
        <dbReference type="Pfam" id="PF14392"/>
    </source>
</evidence>
<accession>A0A835HI91</accession>
<dbReference type="Proteomes" id="UP000631114">
    <property type="component" value="Unassembled WGS sequence"/>
</dbReference>
<evidence type="ECO:0000313" key="2">
    <source>
        <dbReference type="EMBL" id="KAF9598819.1"/>
    </source>
</evidence>
<organism evidence="2 3">
    <name type="scientific">Coptis chinensis</name>
    <dbReference type="NCBI Taxonomy" id="261450"/>
    <lineage>
        <taxon>Eukaryota</taxon>
        <taxon>Viridiplantae</taxon>
        <taxon>Streptophyta</taxon>
        <taxon>Embryophyta</taxon>
        <taxon>Tracheophyta</taxon>
        <taxon>Spermatophyta</taxon>
        <taxon>Magnoliopsida</taxon>
        <taxon>Ranunculales</taxon>
        <taxon>Ranunculaceae</taxon>
        <taxon>Coptidoideae</taxon>
        <taxon>Coptis</taxon>
    </lineage>
</organism>
<feature type="non-terminal residue" evidence="2">
    <location>
        <position position="304"/>
    </location>
</feature>
<sequence length="304" mass="33775">MQRDIDAEEGLCGIAMDASYPTAVGTTKVESISKEFYKMGFENVDEFEHVRKNGPSLIQGFIFSIKKGMYLENLAASQKFDLVDFWVQIYGLPRDRINDENVRRVGLSLGKVKEVDLCCSSKFRNPIARVRVRMDIKERLLKGIDLRTELGEVFPVTFKYERLDIFCYFCGCIGHDIHYSRNRGSPARRHLHGPGLLTTPPRVAQVATDSDVRPMATKERESSLSEIRTDITEVLAFAPVTVGNSALGGPSLHASEQRLVYLNQAQAQGDQALSSGLVNGPEAQGVALAVWGPENSFSGMDLDR</sequence>
<dbReference type="InterPro" id="IPR040256">
    <property type="entry name" value="At4g02000-like"/>
</dbReference>
<keyword evidence="3" id="KW-1185">Reference proteome</keyword>
<feature type="domain" description="Zinc knuckle CX2CX4HX4C" evidence="1">
    <location>
        <begin position="134"/>
        <end position="177"/>
    </location>
</feature>
<dbReference type="EMBL" id="JADFTS010000007">
    <property type="protein sequence ID" value="KAF9598819.1"/>
    <property type="molecule type" value="Genomic_DNA"/>
</dbReference>
<evidence type="ECO:0000313" key="3">
    <source>
        <dbReference type="Proteomes" id="UP000631114"/>
    </source>
</evidence>
<dbReference type="PANTHER" id="PTHR31286:SF167">
    <property type="entry name" value="OS09G0268800 PROTEIN"/>
    <property type="match status" value="1"/>
</dbReference>
<dbReference type="OrthoDB" id="1939268at2759"/>
<dbReference type="AlphaFoldDB" id="A0A835HI91"/>
<name>A0A835HI91_9MAGN</name>